<organism evidence="2 3">
    <name type="scientific">Kistimonas scapharcae</name>
    <dbReference type="NCBI Taxonomy" id="1036133"/>
    <lineage>
        <taxon>Bacteria</taxon>
        <taxon>Pseudomonadati</taxon>
        <taxon>Pseudomonadota</taxon>
        <taxon>Gammaproteobacteria</taxon>
        <taxon>Oceanospirillales</taxon>
        <taxon>Endozoicomonadaceae</taxon>
        <taxon>Kistimonas</taxon>
    </lineage>
</organism>
<accession>A0ABP8V232</accession>
<dbReference type="Pfam" id="PF00501">
    <property type="entry name" value="AMP-binding"/>
    <property type="match status" value="1"/>
</dbReference>
<dbReference type="SUPFAM" id="SSF56801">
    <property type="entry name" value="Acetyl-CoA synthetase-like"/>
    <property type="match status" value="1"/>
</dbReference>
<keyword evidence="3" id="KW-1185">Reference proteome</keyword>
<protein>
    <recommendedName>
        <fullName evidence="1">AMP-dependent synthetase/ligase domain-containing protein</fullName>
    </recommendedName>
</protein>
<evidence type="ECO:0000313" key="2">
    <source>
        <dbReference type="EMBL" id="GAA4650145.1"/>
    </source>
</evidence>
<feature type="domain" description="AMP-dependent synthetase/ligase" evidence="1">
    <location>
        <begin position="28"/>
        <end position="143"/>
    </location>
</feature>
<dbReference type="EMBL" id="BAABFL010000367">
    <property type="protein sequence ID" value="GAA4650145.1"/>
    <property type="molecule type" value="Genomic_DNA"/>
</dbReference>
<dbReference type="Gene3D" id="3.40.50.12780">
    <property type="entry name" value="N-terminal domain of ligase-like"/>
    <property type="match status" value="1"/>
</dbReference>
<proteinExistence type="predicted"/>
<sequence>MQAFRREYIAFNERYGMWGEEESLDTLFRRTVAIHPERIALVDRDRESDGKVSVRYSYRQLADAVTRVSAALFQAGVRQHRVVLIQMASVANTIILKLAIARLGAIACTIPDGFSRTEWRLLLAAIGPDITALAHDEFCSGNQQGRFVPDLPEHCVQCSFSAEISEQSGVAILATENDPPKEQLIQLGEYLGNIHISPDDYLTLHPFVLISGDNKDARLKIIPGSHNHWQGVASFIAERANIQHGDVLVCPNICQEPVLTGVFLFNWLSSGARLVLTGAQNVKNYVECLVSERATFSMVTPEIGCQFGREEAFLDQCDLGGLRSMVVMAAEGQGCVSDVLMKSRVVEPIVLRAVNGALSVIE</sequence>
<comment type="caution">
    <text evidence="2">The sequence shown here is derived from an EMBL/GenBank/DDBJ whole genome shotgun (WGS) entry which is preliminary data.</text>
</comment>
<reference evidence="3" key="1">
    <citation type="journal article" date="2019" name="Int. J. Syst. Evol. Microbiol.">
        <title>The Global Catalogue of Microorganisms (GCM) 10K type strain sequencing project: providing services to taxonomists for standard genome sequencing and annotation.</title>
        <authorList>
            <consortium name="The Broad Institute Genomics Platform"/>
            <consortium name="The Broad Institute Genome Sequencing Center for Infectious Disease"/>
            <person name="Wu L."/>
            <person name="Ma J."/>
        </authorList>
    </citation>
    <scope>NUCLEOTIDE SEQUENCE [LARGE SCALE GENOMIC DNA]</scope>
    <source>
        <strain evidence="3">JCM 17805</strain>
    </source>
</reference>
<name>A0ABP8V232_9GAMM</name>
<dbReference type="InterPro" id="IPR042099">
    <property type="entry name" value="ANL_N_sf"/>
</dbReference>
<evidence type="ECO:0000259" key="1">
    <source>
        <dbReference type="Pfam" id="PF00501"/>
    </source>
</evidence>
<dbReference type="Proteomes" id="UP001500604">
    <property type="component" value="Unassembled WGS sequence"/>
</dbReference>
<evidence type="ECO:0000313" key="3">
    <source>
        <dbReference type="Proteomes" id="UP001500604"/>
    </source>
</evidence>
<dbReference type="InterPro" id="IPR000873">
    <property type="entry name" value="AMP-dep_synth/lig_dom"/>
</dbReference>
<gene>
    <name evidence="2" type="ORF">GCM10023116_24280</name>
</gene>